<feature type="region of interest" description="Disordered" evidence="2">
    <location>
        <begin position="1"/>
        <end position="22"/>
    </location>
</feature>
<reference evidence="3" key="1">
    <citation type="submission" date="2020-05" db="EMBL/GenBank/DDBJ databases">
        <title>Phylogenomic resolution of chytrid fungi.</title>
        <authorList>
            <person name="Stajich J.E."/>
            <person name="Amses K."/>
            <person name="Simmons R."/>
            <person name="Seto K."/>
            <person name="Myers J."/>
            <person name="Bonds A."/>
            <person name="Quandt C.A."/>
            <person name="Barry K."/>
            <person name="Liu P."/>
            <person name="Grigoriev I."/>
            <person name="Longcore J.E."/>
            <person name="James T.Y."/>
        </authorList>
    </citation>
    <scope>NUCLEOTIDE SEQUENCE</scope>
    <source>
        <strain evidence="3">JEL0318</strain>
    </source>
</reference>
<comment type="caution">
    <text evidence="3">The sequence shown here is derived from an EMBL/GenBank/DDBJ whole genome shotgun (WGS) entry which is preliminary data.</text>
</comment>
<name>A0AAD5SID2_9FUNG</name>
<dbReference type="Proteomes" id="UP001212841">
    <property type="component" value="Unassembled WGS sequence"/>
</dbReference>
<accession>A0AAD5SID2</accession>
<gene>
    <name evidence="3" type="ORF">HK097_010012</name>
</gene>
<feature type="coiled-coil region" evidence="1">
    <location>
        <begin position="164"/>
        <end position="219"/>
    </location>
</feature>
<evidence type="ECO:0000256" key="1">
    <source>
        <dbReference type="SAM" id="Coils"/>
    </source>
</evidence>
<proteinExistence type="predicted"/>
<organism evidence="3 4">
    <name type="scientific">Rhizophlyctis rosea</name>
    <dbReference type="NCBI Taxonomy" id="64517"/>
    <lineage>
        <taxon>Eukaryota</taxon>
        <taxon>Fungi</taxon>
        <taxon>Fungi incertae sedis</taxon>
        <taxon>Chytridiomycota</taxon>
        <taxon>Chytridiomycota incertae sedis</taxon>
        <taxon>Chytridiomycetes</taxon>
        <taxon>Rhizophlyctidales</taxon>
        <taxon>Rhizophlyctidaceae</taxon>
        <taxon>Rhizophlyctis</taxon>
    </lineage>
</organism>
<evidence type="ECO:0000313" key="4">
    <source>
        <dbReference type="Proteomes" id="UP001212841"/>
    </source>
</evidence>
<dbReference type="EMBL" id="JADGJD010000071">
    <property type="protein sequence ID" value="KAJ3055588.1"/>
    <property type="molecule type" value="Genomic_DNA"/>
</dbReference>
<keyword evidence="4" id="KW-1185">Reference proteome</keyword>
<keyword evidence="1" id="KW-0175">Coiled coil</keyword>
<evidence type="ECO:0000256" key="2">
    <source>
        <dbReference type="SAM" id="MobiDB-lite"/>
    </source>
</evidence>
<evidence type="ECO:0000313" key="3">
    <source>
        <dbReference type="EMBL" id="KAJ3055588.1"/>
    </source>
</evidence>
<sequence length="290" mass="33513">MAIPDSHVQPHLPPAPESGRAHQIKEGIIRGELKEKQLAEDAVTYEKDVDIQHDCAVPAICAAVDRTASVKDQSSVEHQGSTDYTFPWESSAVEINQLLDAQVEEHIDLREELDTLKKQFLEYKIEKQLEKDHFHDQQKLELHERLQNIIERHAKEILEKDIKIRNQDEERNLLEKEITNLKADIAVLKVETDTLKDDKERLQHDLAVATDTNNNLNSNYTNLWQMYQASSMTLNELAQRKQAVCDMINKYTHKSVTFSEQFCKDNRWTTTKAGYARPMKLNDLAIGDKR</sequence>
<feature type="coiled-coil region" evidence="1">
    <location>
        <begin position="99"/>
        <end position="126"/>
    </location>
</feature>
<dbReference type="AlphaFoldDB" id="A0AAD5SID2"/>
<protein>
    <submittedName>
        <fullName evidence="3">Uncharacterized protein</fullName>
    </submittedName>
</protein>